<dbReference type="GO" id="GO:0003723">
    <property type="term" value="F:RNA binding"/>
    <property type="evidence" value="ECO:0007669"/>
    <property type="project" value="TreeGrafter"/>
</dbReference>
<dbReference type="Gene3D" id="2.20.70.10">
    <property type="match status" value="1"/>
</dbReference>
<dbReference type="AlphaFoldDB" id="A0A9D4KHA0"/>
<reference evidence="9" key="1">
    <citation type="journal article" date="2019" name="bioRxiv">
        <title>The Genome of the Zebra Mussel, Dreissena polymorpha: A Resource for Invasive Species Research.</title>
        <authorList>
            <person name="McCartney M.A."/>
            <person name="Auch B."/>
            <person name="Kono T."/>
            <person name="Mallez S."/>
            <person name="Zhang Y."/>
            <person name="Obille A."/>
            <person name="Becker A."/>
            <person name="Abrahante J.E."/>
            <person name="Garbe J."/>
            <person name="Badalamenti J.P."/>
            <person name="Herman A."/>
            <person name="Mangelson H."/>
            <person name="Liachko I."/>
            <person name="Sullivan S."/>
            <person name="Sone E.D."/>
            <person name="Koren S."/>
            <person name="Silverstein K.A.T."/>
            <person name="Beckman K.B."/>
            <person name="Gohl D.M."/>
        </authorList>
    </citation>
    <scope>NUCLEOTIDE SEQUENCE</scope>
    <source>
        <strain evidence="9">Duluth1</strain>
        <tissue evidence="9">Whole animal</tissue>
    </source>
</reference>
<dbReference type="InterPro" id="IPR036236">
    <property type="entry name" value="Znf_C2H2_sf"/>
</dbReference>
<dbReference type="InterPro" id="IPR013085">
    <property type="entry name" value="U1-CZ_Znf_C2H2"/>
</dbReference>
<feature type="compositionally biased region" description="Pro residues" evidence="6">
    <location>
        <begin position="299"/>
        <end position="308"/>
    </location>
</feature>
<evidence type="ECO:0000256" key="1">
    <source>
        <dbReference type="ARBA" id="ARBA00004123"/>
    </source>
</evidence>
<dbReference type="Proteomes" id="UP000828390">
    <property type="component" value="Unassembled WGS sequence"/>
</dbReference>
<comment type="caution">
    <text evidence="9">The sequence shown here is derived from an EMBL/GenBank/DDBJ whole genome shotgun (WGS) entry which is preliminary data.</text>
</comment>
<sequence>MVCHLSMNAKIHTFDAHYLMTGVGHELDEYVTKLPRTNSFSDRPYSSSFGSRRFNRLHITIYNQMSNTLQPDVSSLHLDATSPPAKMSKMDTIRIGFPKPVTHSTNTQVMSEYWKSQPRKFCAFCKCWITDNKPSVDFHEKGKRHQENVKLKIEEAKKKGVEAEKKKQKDNAYLNKMEKAAMEAFKRDLEDNPELAKQYNVKVPLVEEGPQLPEGFIPKPEPLEGSEEKGDSGAEGEWYEALSDMGYPYYWNTVTGASIWVAPENYVSLADQGLAPPRKDKSTNESSELTQEPSKPEEIPLPPGPESIPLPGECPSQPEFPAPDESEDSGDEAQDRNARGVYGTWARVQKQQVIDLQLPQIKEVECLQIPVPNEEKVKFKEKRVTSLGPSKGGPVAFKKRKLGEGAKNVRKRNDDD</sequence>
<comment type="subcellular location">
    <subcellularLocation>
        <location evidence="1">Nucleus</location>
    </subcellularLocation>
</comment>
<dbReference type="InterPro" id="IPR001202">
    <property type="entry name" value="WW_dom"/>
</dbReference>
<evidence type="ECO:0000256" key="5">
    <source>
        <dbReference type="ARBA" id="ARBA00023242"/>
    </source>
</evidence>
<keyword evidence="10" id="KW-1185">Reference proteome</keyword>
<protein>
    <recommendedName>
        <fullName evidence="11">WW domain-binding protein 4</fullName>
    </recommendedName>
</protein>
<evidence type="ECO:0000313" key="9">
    <source>
        <dbReference type="EMBL" id="KAH3839631.1"/>
    </source>
</evidence>
<dbReference type="PROSITE" id="PS50171">
    <property type="entry name" value="ZF_MATRIN"/>
    <property type="match status" value="1"/>
</dbReference>
<dbReference type="InterPro" id="IPR000690">
    <property type="entry name" value="Matrin/U1-C_Znf_C2H2"/>
</dbReference>
<dbReference type="GO" id="GO:0008270">
    <property type="term" value="F:zinc ion binding"/>
    <property type="evidence" value="ECO:0007669"/>
    <property type="project" value="UniProtKB-KW"/>
</dbReference>
<dbReference type="SUPFAM" id="SSF57667">
    <property type="entry name" value="beta-beta-alpha zinc fingers"/>
    <property type="match status" value="1"/>
</dbReference>
<keyword evidence="2" id="KW-0479">Metal-binding</keyword>
<dbReference type="EMBL" id="JAIWYP010000004">
    <property type="protein sequence ID" value="KAH3839631.1"/>
    <property type="molecule type" value="Genomic_DNA"/>
</dbReference>
<evidence type="ECO:0000256" key="2">
    <source>
        <dbReference type="ARBA" id="ARBA00022723"/>
    </source>
</evidence>
<dbReference type="Pfam" id="PF06220">
    <property type="entry name" value="zf-U1"/>
    <property type="match status" value="1"/>
</dbReference>
<dbReference type="SMART" id="SM00456">
    <property type="entry name" value="WW"/>
    <property type="match status" value="1"/>
</dbReference>
<evidence type="ECO:0000259" key="8">
    <source>
        <dbReference type="PROSITE" id="PS50171"/>
    </source>
</evidence>
<keyword evidence="5" id="KW-0539">Nucleus</keyword>
<reference evidence="9" key="2">
    <citation type="submission" date="2020-11" db="EMBL/GenBank/DDBJ databases">
        <authorList>
            <person name="McCartney M.A."/>
            <person name="Auch B."/>
            <person name="Kono T."/>
            <person name="Mallez S."/>
            <person name="Becker A."/>
            <person name="Gohl D.M."/>
            <person name="Silverstein K.A.T."/>
            <person name="Koren S."/>
            <person name="Bechman K.B."/>
            <person name="Herman A."/>
            <person name="Abrahante J.E."/>
            <person name="Garbe J."/>
        </authorList>
    </citation>
    <scope>NUCLEOTIDE SEQUENCE</scope>
    <source>
        <strain evidence="9">Duluth1</strain>
        <tissue evidence="9">Whole animal</tissue>
    </source>
</reference>
<accession>A0A9D4KHA0</accession>
<feature type="region of interest" description="Disordered" evidence="6">
    <location>
        <begin position="210"/>
        <end position="234"/>
    </location>
</feature>
<organism evidence="9 10">
    <name type="scientific">Dreissena polymorpha</name>
    <name type="common">Zebra mussel</name>
    <name type="synonym">Mytilus polymorpha</name>
    <dbReference type="NCBI Taxonomy" id="45954"/>
    <lineage>
        <taxon>Eukaryota</taxon>
        <taxon>Metazoa</taxon>
        <taxon>Spiralia</taxon>
        <taxon>Lophotrochozoa</taxon>
        <taxon>Mollusca</taxon>
        <taxon>Bivalvia</taxon>
        <taxon>Autobranchia</taxon>
        <taxon>Heteroconchia</taxon>
        <taxon>Euheterodonta</taxon>
        <taxon>Imparidentia</taxon>
        <taxon>Neoheterodontei</taxon>
        <taxon>Myida</taxon>
        <taxon>Dreissenoidea</taxon>
        <taxon>Dreissenidae</taxon>
        <taxon>Dreissena</taxon>
    </lineage>
</organism>
<feature type="domain" description="Matrin-type" evidence="8">
    <location>
        <begin position="120"/>
        <end position="151"/>
    </location>
</feature>
<dbReference type="GO" id="GO:0000398">
    <property type="term" value="P:mRNA splicing, via spliceosome"/>
    <property type="evidence" value="ECO:0007669"/>
    <property type="project" value="InterPro"/>
</dbReference>
<dbReference type="PANTHER" id="PTHR13173">
    <property type="entry name" value="WW DOMAIN BINDING PROTEIN 4"/>
    <property type="match status" value="1"/>
</dbReference>
<name>A0A9D4KHA0_DREPO</name>
<feature type="region of interest" description="Disordered" evidence="6">
    <location>
        <begin position="272"/>
        <end position="340"/>
    </location>
</feature>
<dbReference type="SUPFAM" id="SSF51045">
    <property type="entry name" value="WW domain"/>
    <property type="match status" value="1"/>
</dbReference>
<dbReference type="InterPro" id="IPR040023">
    <property type="entry name" value="WBP4"/>
</dbReference>
<dbReference type="InterPro" id="IPR036020">
    <property type="entry name" value="WW_dom_sf"/>
</dbReference>
<evidence type="ECO:0000256" key="6">
    <source>
        <dbReference type="SAM" id="MobiDB-lite"/>
    </source>
</evidence>
<dbReference type="PANTHER" id="PTHR13173:SF10">
    <property type="entry name" value="WW DOMAIN-BINDING PROTEIN 4"/>
    <property type="match status" value="1"/>
</dbReference>
<keyword evidence="4" id="KW-0862">Zinc</keyword>
<proteinExistence type="predicted"/>
<feature type="compositionally biased region" description="Acidic residues" evidence="6">
    <location>
        <begin position="322"/>
        <end position="332"/>
    </location>
</feature>
<evidence type="ECO:0000259" key="7">
    <source>
        <dbReference type="PROSITE" id="PS50020"/>
    </source>
</evidence>
<evidence type="ECO:0000256" key="3">
    <source>
        <dbReference type="ARBA" id="ARBA00022771"/>
    </source>
</evidence>
<dbReference type="PROSITE" id="PS50020">
    <property type="entry name" value="WW_DOMAIN_2"/>
    <property type="match status" value="1"/>
</dbReference>
<dbReference type="GO" id="GO:0071011">
    <property type="term" value="C:precatalytic spliceosome"/>
    <property type="evidence" value="ECO:0007669"/>
    <property type="project" value="TreeGrafter"/>
</dbReference>
<dbReference type="SMART" id="SM00451">
    <property type="entry name" value="ZnF_U1"/>
    <property type="match status" value="1"/>
</dbReference>
<feature type="region of interest" description="Disordered" evidence="6">
    <location>
        <begin position="383"/>
        <end position="416"/>
    </location>
</feature>
<gene>
    <name evidence="9" type="ORF">DPMN_113063</name>
</gene>
<dbReference type="Gene3D" id="3.30.160.60">
    <property type="entry name" value="Classic Zinc Finger"/>
    <property type="match status" value="1"/>
</dbReference>
<evidence type="ECO:0000256" key="4">
    <source>
        <dbReference type="ARBA" id="ARBA00022833"/>
    </source>
</evidence>
<dbReference type="CDD" id="cd00201">
    <property type="entry name" value="WW"/>
    <property type="match status" value="1"/>
</dbReference>
<feature type="domain" description="WW" evidence="7">
    <location>
        <begin position="232"/>
        <end position="265"/>
    </location>
</feature>
<evidence type="ECO:0008006" key="11">
    <source>
        <dbReference type="Google" id="ProtNLM"/>
    </source>
</evidence>
<dbReference type="InterPro" id="IPR003604">
    <property type="entry name" value="Matrin/U1-like-C_Znf_C2H2"/>
</dbReference>
<evidence type="ECO:0000313" key="10">
    <source>
        <dbReference type="Proteomes" id="UP000828390"/>
    </source>
</evidence>
<keyword evidence="3" id="KW-0863">Zinc-finger</keyword>